<sequence length="508" mass="59270">MDWFLIFLIIVFSLLLIIVSIYILAIYCHPDDGGFGQSIWCKILVVLGLCMSWGQLLLLPLDIANSRGTGGGIDMELLWSIIYYTIFALLGFFIPQAIFYYESDEDKPLVSRILESILSEVVFAIFFGLTLILSYIFLNTGDYPLKVYSKDFDTLTNSTIFLNQTDFSTESQQSSTSEVEFTIPFKSYIMGFLAFLGYFFFVIFGGIGLAALPLDLIQQFFHRPKARTTSEARQIKARFTERVHQLIQLGETLQQQEKNLLQPGQGWWAKRRNKGNFQHNLKIYQQAVSQLDEEYQIFKLELNIVEANPIVASFLSTAFLVFLSLYLLWCVMKGNFKVGVRIPFLMTIHPMVPDETWMNSFLFNIFLIIICSVSVSHFVSQAFSQYARYSEMNWIFGVEIRYMSFFTYFFNYNVFPIAFLVISFLGFLFVLFTSFKKSEKQVEIDQRKQRLNKKTNPKYDIELQQMLLKNEIKNDNQEQEKTHRNTNGKEKKRHRIKEKVKNVKDKIK</sequence>
<keyword evidence="3 7" id="KW-1133">Transmembrane helix</keyword>
<feature type="transmembrane region" description="Helical" evidence="7">
    <location>
        <begin position="81"/>
        <end position="101"/>
    </location>
</feature>
<gene>
    <name evidence="8" type="ORF">PPERSA_03628</name>
</gene>
<reference evidence="8 9" key="1">
    <citation type="journal article" date="2015" name="Sci. Rep.">
        <title>Genome of the facultative scuticociliatosis pathogen Pseudocohnilembus persalinus provides insight into its virulence through horizontal gene transfer.</title>
        <authorList>
            <person name="Xiong J."/>
            <person name="Wang G."/>
            <person name="Cheng J."/>
            <person name="Tian M."/>
            <person name="Pan X."/>
            <person name="Warren A."/>
            <person name="Jiang C."/>
            <person name="Yuan D."/>
            <person name="Miao W."/>
        </authorList>
    </citation>
    <scope>NUCLEOTIDE SEQUENCE [LARGE SCALE GENOMIC DNA]</scope>
    <source>
        <strain evidence="8">36N120E</strain>
    </source>
</reference>
<keyword evidence="5" id="KW-0175">Coiled coil</keyword>
<keyword evidence="2 7" id="KW-0812">Transmembrane</keyword>
<dbReference type="Proteomes" id="UP000054937">
    <property type="component" value="Unassembled WGS sequence"/>
</dbReference>
<organism evidence="8 9">
    <name type="scientific">Pseudocohnilembus persalinus</name>
    <name type="common">Ciliate</name>
    <dbReference type="NCBI Taxonomy" id="266149"/>
    <lineage>
        <taxon>Eukaryota</taxon>
        <taxon>Sar</taxon>
        <taxon>Alveolata</taxon>
        <taxon>Ciliophora</taxon>
        <taxon>Intramacronucleata</taxon>
        <taxon>Oligohymenophorea</taxon>
        <taxon>Scuticociliatia</taxon>
        <taxon>Philasterida</taxon>
        <taxon>Pseudocohnilembidae</taxon>
        <taxon>Pseudocohnilembus</taxon>
    </lineage>
</organism>
<feature type="transmembrane region" description="Helical" evidence="7">
    <location>
        <begin position="361"/>
        <end position="380"/>
    </location>
</feature>
<dbReference type="InterPro" id="IPR006876">
    <property type="entry name" value="LMBR1-like_membr_prot"/>
</dbReference>
<evidence type="ECO:0008006" key="10">
    <source>
        <dbReference type="Google" id="ProtNLM"/>
    </source>
</evidence>
<feature type="transmembrane region" description="Helical" evidence="7">
    <location>
        <begin position="6"/>
        <end position="27"/>
    </location>
</feature>
<dbReference type="AlphaFoldDB" id="A0A0V0QDW8"/>
<protein>
    <recommendedName>
        <fullName evidence="10">LMBR1-like membrane protein</fullName>
    </recommendedName>
</protein>
<evidence type="ECO:0000256" key="6">
    <source>
        <dbReference type="SAM" id="MobiDB-lite"/>
    </source>
</evidence>
<evidence type="ECO:0000256" key="2">
    <source>
        <dbReference type="ARBA" id="ARBA00022692"/>
    </source>
</evidence>
<evidence type="ECO:0000313" key="8">
    <source>
        <dbReference type="EMBL" id="KRX00407.1"/>
    </source>
</evidence>
<feature type="transmembrane region" description="Helical" evidence="7">
    <location>
        <begin position="39"/>
        <end position="61"/>
    </location>
</feature>
<dbReference type="GO" id="GO:0016020">
    <property type="term" value="C:membrane"/>
    <property type="evidence" value="ECO:0007669"/>
    <property type="project" value="UniProtKB-SubCell"/>
</dbReference>
<feature type="transmembrane region" description="Helical" evidence="7">
    <location>
        <begin position="309"/>
        <end position="329"/>
    </location>
</feature>
<feature type="coiled-coil region" evidence="5">
    <location>
        <begin position="281"/>
        <end position="308"/>
    </location>
</feature>
<evidence type="ECO:0000256" key="5">
    <source>
        <dbReference type="SAM" id="Coils"/>
    </source>
</evidence>
<dbReference type="PANTHER" id="PTHR31652">
    <property type="entry name" value="LIMR FAMILY PROTEIN DDB_G0283707-RELATED"/>
    <property type="match status" value="1"/>
</dbReference>
<comment type="caution">
    <text evidence="8">The sequence shown here is derived from an EMBL/GenBank/DDBJ whole genome shotgun (WGS) entry which is preliminary data.</text>
</comment>
<dbReference type="OMA" id="MWEIVLW"/>
<evidence type="ECO:0000256" key="7">
    <source>
        <dbReference type="SAM" id="Phobius"/>
    </source>
</evidence>
<evidence type="ECO:0000256" key="4">
    <source>
        <dbReference type="ARBA" id="ARBA00023136"/>
    </source>
</evidence>
<evidence type="ECO:0000256" key="3">
    <source>
        <dbReference type="ARBA" id="ARBA00022989"/>
    </source>
</evidence>
<keyword evidence="4 7" id="KW-0472">Membrane</keyword>
<evidence type="ECO:0000256" key="1">
    <source>
        <dbReference type="ARBA" id="ARBA00004141"/>
    </source>
</evidence>
<dbReference type="InParanoid" id="A0A0V0QDW8"/>
<feature type="transmembrane region" description="Helical" evidence="7">
    <location>
        <begin position="188"/>
        <end position="217"/>
    </location>
</feature>
<evidence type="ECO:0000313" key="9">
    <source>
        <dbReference type="Proteomes" id="UP000054937"/>
    </source>
</evidence>
<proteinExistence type="predicted"/>
<feature type="compositionally biased region" description="Basic and acidic residues" evidence="6">
    <location>
        <begin position="472"/>
        <end position="489"/>
    </location>
</feature>
<accession>A0A0V0QDW8</accession>
<feature type="compositionally biased region" description="Basic and acidic residues" evidence="6">
    <location>
        <begin position="499"/>
        <end position="508"/>
    </location>
</feature>
<dbReference type="OrthoDB" id="73273at2759"/>
<keyword evidence="9" id="KW-1185">Reference proteome</keyword>
<feature type="transmembrane region" description="Helical" evidence="7">
    <location>
        <begin position="416"/>
        <end position="435"/>
    </location>
</feature>
<dbReference type="EMBL" id="LDAU01000192">
    <property type="protein sequence ID" value="KRX00407.1"/>
    <property type="molecule type" value="Genomic_DNA"/>
</dbReference>
<dbReference type="PANTHER" id="PTHR31652:SF0">
    <property type="entry name" value="LIMR FAMILY PROTEIN DDB_G0283707-RELATED"/>
    <property type="match status" value="1"/>
</dbReference>
<dbReference type="Pfam" id="PF04791">
    <property type="entry name" value="LMBR1"/>
    <property type="match status" value="1"/>
</dbReference>
<feature type="transmembrane region" description="Helical" evidence="7">
    <location>
        <begin position="113"/>
        <end position="138"/>
    </location>
</feature>
<comment type="subcellular location">
    <subcellularLocation>
        <location evidence="1">Membrane</location>
        <topology evidence="1">Multi-pass membrane protein</topology>
    </subcellularLocation>
</comment>
<name>A0A0V0QDW8_PSEPJ</name>
<feature type="region of interest" description="Disordered" evidence="6">
    <location>
        <begin position="472"/>
        <end position="508"/>
    </location>
</feature>